<evidence type="ECO:0000313" key="1">
    <source>
        <dbReference type="EMBL" id="ANB59973.1"/>
    </source>
</evidence>
<name>A0A160F344_9BACL</name>
<reference evidence="1 2" key="1">
    <citation type="journal article" date="2006" name="Syst. Appl. Microbiol.">
        <title>Anoxybacillus amylolyticus sp. nov., a thermophilic amylase producing bacterium isolated from Mount Rittmann (Antarctica).</title>
        <authorList>
            <person name="Poli A."/>
            <person name="Esposito E."/>
            <person name="Lama L."/>
            <person name="Orlando P."/>
            <person name="Nicolaus G."/>
            <person name="de Appolonia F."/>
            <person name="Gambacorta A."/>
            <person name="Nicolaus B."/>
        </authorList>
    </citation>
    <scope>NUCLEOTIDE SEQUENCE [LARGE SCALE GENOMIC DNA]</scope>
    <source>
        <strain evidence="1 2">DSM 15939</strain>
    </source>
</reference>
<accession>A0A160F344</accession>
<gene>
    <name evidence="1" type="ORF">GFC30_1778</name>
</gene>
<sequence length="186" mass="21368">MEIILIRHGKSAWQKSGWINPAQFAQWIAAYDAHGISVDDPIPELTVQKMKQANVVITSPLPRALHSVQRLLPACLVEENELFREVDTPIAFLHLHFLRLPVQLWLIFARLCWFLGYVRGVESYAQAVTRAQKACDLLMEYSEKYGTVAVVGHGWFHRFVGKQLEKKDGNELFPSERRIGTHVRIH</sequence>
<dbReference type="PATRIC" id="fig|294699.3.peg.1818"/>
<keyword evidence="2" id="KW-1185">Reference proteome</keyword>
<dbReference type="KEGG" id="aamy:GFC30_1778"/>
<dbReference type="AlphaFoldDB" id="A0A160F344"/>
<dbReference type="InterPro" id="IPR013078">
    <property type="entry name" value="His_Pase_superF_clade-1"/>
</dbReference>
<dbReference type="InterPro" id="IPR029033">
    <property type="entry name" value="His_PPase_superfam"/>
</dbReference>
<dbReference type="RefSeq" id="WP_238583477.1">
    <property type="nucleotide sequence ID" value="NZ_CP015438.1"/>
</dbReference>
<dbReference type="SUPFAM" id="SSF53254">
    <property type="entry name" value="Phosphoglycerate mutase-like"/>
    <property type="match status" value="1"/>
</dbReference>
<organism evidence="1 2">
    <name type="scientific">Anoxybacteroides amylolyticum</name>
    <dbReference type="NCBI Taxonomy" id="294699"/>
    <lineage>
        <taxon>Bacteria</taxon>
        <taxon>Bacillati</taxon>
        <taxon>Bacillota</taxon>
        <taxon>Bacilli</taxon>
        <taxon>Bacillales</taxon>
        <taxon>Anoxybacillaceae</taxon>
        <taxon>Anoxybacteroides</taxon>
    </lineage>
</organism>
<evidence type="ECO:0000313" key="2">
    <source>
        <dbReference type="Proteomes" id="UP000076865"/>
    </source>
</evidence>
<dbReference type="Pfam" id="PF00300">
    <property type="entry name" value="His_Phos_1"/>
    <property type="match status" value="1"/>
</dbReference>
<proteinExistence type="predicted"/>
<protein>
    <submittedName>
        <fullName evidence="1">Histidine phosphatase super family protein</fullName>
    </submittedName>
</protein>
<dbReference type="Gene3D" id="3.40.50.1240">
    <property type="entry name" value="Phosphoglycerate mutase-like"/>
    <property type="match status" value="1"/>
</dbReference>
<dbReference type="Proteomes" id="UP000076865">
    <property type="component" value="Chromosome"/>
</dbReference>
<dbReference type="EMBL" id="CP015438">
    <property type="protein sequence ID" value="ANB59973.1"/>
    <property type="molecule type" value="Genomic_DNA"/>
</dbReference>